<dbReference type="CDD" id="cd05830">
    <property type="entry name" value="Sortase_E"/>
    <property type="match status" value="1"/>
</dbReference>
<feature type="active site" description="Acyl-thioester intermediate" evidence="2">
    <location>
        <position position="248"/>
    </location>
</feature>
<dbReference type="SUPFAM" id="SSF63817">
    <property type="entry name" value="Sortase"/>
    <property type="match status" value="1"/>
</dbReference>
<sequence>MDGDGRERYDRESYDMADRLDQVSDPDDGGSEAAWAQSWPEREPARRRHRPFWAVMGIIAEILLTMAVVCALYIAWLLWWTGVEAERTQHEVLQSASWSDPGEGDAAKIAQAQEGEPPVQQDSANEGDLIAQIYIPRFGENWHRNIVEGTSLEELNKHGLGHYENTQWPGQLGNFAIAGHRDGYGQPLGDVDKLQPGDTIVIRTKDYWYVYHYTNYEIVKPDEVRVIGADPQHPGEAPTKRMITMTTCEPKYSTPIYRWISYGELTYWAKVSDGTPKELTDGTAASDVTFVSNEKTSWAAQLDSLVPLMLGALAVYAVLFLAALAAWRFPVLREIRDGYRQRPEASIYGWLIRHQPGVLPVRFVLLALLLFAAAVALFQWGFPWAASNIPALRAMSNYSVS</sequence>
<organism evidence="5 6">
    <name type="scientific">Bifidobacterium scardovii</name>
    <dbReference type="NCBI Taxonomy" id="158787"/>
    <lineage>
        <taxon>Bacteria</taxon>
        <taxon>Bacillati</taxon>
        <taxon>Actinomycetota</taxon>
        <taxon>Actinomycetes</taxon>
        <taxon>Bifidobacteriales</taxon>
        <taxon>Bifidobacteriaceae</taxon>
        <taxon>Bifidobacterium</taxon>
    </lineage>
</organism>
<dbReference type="InterPro" id="IPR023365">
    <property type="entry name" value="Sortase_dom-sf"/>
</dbReference>
<keyword evidence="4" id="KW-1133">Transmembrane helix</keyword>
<dbReference type="Gene3D" id="2.40.260.10">
    <property type="entry name" value="Sortase"/>
    <property type="match status" value="1"/>
</dbReference>
<dbReference type="GO" id="GO:0016787">
    <property type="term" value="F:hydrolase activity"/>
    <property type="evidence" value="ECO:0007669"/>
    <property type="project" value="UniProtKB-KW"/>
</dbReference>
<feature type="transmembrane region" description="Helical" evidence="4">
    <location>
        <begin position="305"/>
        <end position="327"/>
    </location>
</feature>
<protein>
    <submittedName>
        <fullName evidence="5">Sortase</fullName>
    </submittedName>
</protein>
<dbReference type="InterPro" id="IPR042003">
    <property type="entry name" value="Sortase_E"/>
</dbReference>
<dbReference type="NCBIfam" id="NF033747">
    <property type="entry name" value="class_E_sortase"/>
    <property type="match status" value="1"/>
</dbReference>
<evidence type="ECO:0000256" key="1">
    <source>
        <dbReference type="ARBA" id="ARBA00022801"/>
    </source>
</evidence>
<dbReference type="InterPro" id="IPR053465">
    <property type="entry name" value="Sortase_Class_E"/>
</dbReference>
<dbReference type="Pfam" id="PF04203">
    <property type="entry name" value="Sortase"/>
    <property type="match status" value="1"/>
</dbReference>
<gene>
    <name evidence="5" type="ORF">BSCA_0210</name>
</gene>
<dbReference type="AlphaFoldDB" id="A0A087DDX0"/>
<evidence type="ECO:0000256" key="4">
    <source>
        <dbReference type="SAM" id="Phobius"/>
    </source>
</evidence>
<feature type="transmembrane region" description="Helical" evidence="4">
    <location>
        <begin position="363"/>
        <end position="382"/>
    </location>
</feature>
<accession>A0A087DDX0</accession>
<dbReference type="STRING" id="158787.BSCA_0210"/>
<feature type="transmembrane region" description="Helical" evidence="4">
    <location>
        <begin position="52"/>
        <end position="80"/>
    </location>
</feature>
<feature type="active site" description="Proton donor/acceptor" evidence="2">
    <location>
        <position position="180"/>
    </location>
</feature>
<keyword evidence="1" id="KW-0378">Hydrolase</keyword>
<name>A0A087DDX0_9BIFI</name>
<feature type="compositionally biased region" description="Basic and acidic residues" evidence="3">
    <location>
        <begin position="1"/>
        <end position="22"/>
    </location>
</feature>
<feature type="region of interest" description="Disordered" evidence="3">
    <location>
        <begin position="1"/>
        <end position="42"/>
    </location>
</feature>
<keyword evidence="4" id="KW-0812">Transmembrane</keyword>
<dbReference type="InterPro" id="IPR005754">
    <property type="entry name" value="Sortase"/>
</dbReference>
<dbReference type="eggNOG" id="COG3764">
    <property type="taxonomic scope" value="Bacteria"/>
</dbReference>
<comment type="caution">
    <text evidence="5">The sequence shown here is derived from an EMBL/GenBank/DDBJ whole genome shotgun (WGS) entry which is preliminary data.</text>
</comment>
<dbReference type="Proteomes" id="UP000029033">
    <property type="component" value="Unassembled WGS sequence"/>
</dbReference>
<evidence type="ECO:0000256" key="3">
    <source>
        <dbReference type="SAM" id="MobiDB-lite"/>
    </source>
</evidence>
<keyword evidence="4" id="KW-0472">Membrane</keyword>
<proteinExistence type="predicted"/>
<evidence type="ECO:0000313" key="6">
    <source>
        <dbReference type="Proteomes" id="UP000029033"/>
    </source>
</evidence>
<reference evidence="5 6" key="1">
    <citation type="submission" date="2014-03" db="EMBL/GenBank/DDBJ databases">
        <title>Genomics of Bifidobacteria.</title>
        <authorList>
            <person name="Ventura M."/>
            <person name="Milani C."/>
            <person name="Lugli G.A."/>
        </authorList>
    </citation>
    <scope>NUCLEOTIDE SEQUENCE [LARGE SCALE GENOMIC DNA]</scope>
    <source>
        <strain evidence="5 6">LMG 21589</strain>
    </source>
</reference>
<keyword evidence="6" id="KW-1185">Reference proteome</keyword>
<evidence type="ECO:0000256" key="2">
    <source>
        <dbReference type="PIRSR" id="PIRSR605754-1"/>
    </source>
</evidence>
<evidence type="ECO:0000313" key="5">
    <source>
        <dbReference type="EMBL" id="KFI93720.1"/>
    </source>
</evidence>
<dbReference type="EMBL" id="JGZO01000012">
    <property type="protein sequence ID" value="KFI93720.1"/>
    <property type="molecule type" value="Genomic_DNA"/>
</dbReference>